<gene>
    <name evidence="3" type="ORF">GCM10023091_32750</name>
</gene>
<proteinExistence type="predicted"/>
<evidence type="ECO:0000313" key="3">
    <source>
        <dbReference type="EMBL" id="GAA4443718.1"/>
    </source>
</evidence>
<dbReference type="RefSeq" id="WP_345031167.1">
    <property type="nucleotide sequence ID" value="NZ_BAABEY010000030.1"/>
</dbReference>
<dbReference type="CDD" id="cd11301">
    <property type="entry name" value="Fut1_Fut2_like"/>
    <property type="match status" value="1"/>
</dbReference>
<accession>A0ABP8M4I8</accession>
<dbReference type="Proteomes" id="UP001501508">
    <property type="component" value="Unassembled WGS sequence"/>
</dbReference>
<dbReference type="Pfam" id="PF01531">
    <property type="entry name" value="Glyco_transf_11"/>
    <property type="match status" value="1"/>
</dbReference>
<keyword evidence="1" id="KW-0328">Glycosyltransferase</keyword>
<protein>
    <submittedName>
        <fullName evidence="3">Alpha-1,2-fucosyltransferase</fullName>
    </submittedName>
</protein>
<comment type="caution">
    <text evidence="3">The sequence shown here is derived from an EMBL/GenBank/DDBJ whole genome shotgun (WGS) entry which is preliminary data.</text>
</comment>
<organism evidence="3 4">
    <name type="scientific">Ravibacter arvi</name>
    <dbReference type="NCBI Taxonomy" id="2051041"/>
    <lineage>
        <taxon>Bacteria</taxon>
        <taxon>Pseudomonadati</taxon>
        <taxon>Bacteroidota</taxon>
        <taxon>Cytophagia</taxon>
        <taxon>Cytophagales</taxon>
        <taxon>Spirosomataceae</taxon>
        <taxon>Ravibacter</taxon>
    </lineage>
</organism>
<dbReference type="InterPro" id="IPR002516">
    <property type="entry name" value="Glyco_trans_11"/>
</dbReference>
<reference evidence="4" key="1">
    <citation type="journal article" date="2019" name="Int. J. Syst. Evol. Microbiol.">
        <title>The Global Catalogue of Microorganisms (GCM) 10K type strain sequencing project: providing services to taxonomists for standard genome sequencing and annotation.</title>
        <authorList>
            <consortium name="The Broad Institute Genomics Platform"/>
            <consortium name="The Broad Institute Genome Sequencing Center for Infectious Disease"/>
            <person name="Wu L."/>
            <person name="Ma J."/>
        </authorList>
    </citation>
    <scope>NUCLEOTIDE SEQUENCE [LARGE SCALE GENOMIC DNA]</scope>
    <source>
        <strain evidence="4">JCM 31920</strain>
    </source>
</reference>
<keyword evidence="4" id="KW-1185">Reference proteome</keyword>
<sequence length="269" mass="32102">MTGVRFIGRLGNQLFQYHFLMYLKSRRPGGFYFFPNPHHAYLARYFDLGWYHNLTLGSRLYSVIMRCIPKILRFRYIQVHNFVAPRDFIPQSRCIYDGYFQSDYYLKNTDIPVKIRIRQQYVAQFRALYGDLFDQHRVVVVHIRRTDYLSYGKRDIALPMSYFKRELANIPDLEQYKVILVSDDIAFVKQAFDHHPDYLFVSNSEIVDFQLISNADIAIISNSTFSWWAAYLSTRNKRVIAPANWLGFRIGREHPKGIMTDRFEWVEVF</sequence>
<dbReference type="Gene3D" id="3.40.50.11350">
    <property type="match status" value="1"/>
</dbReference>
<dbReference type="EMBL" id="BAABEY010000030">
    <property type="protein sequence ID" value="GAA4443718.1"/>
    <property type="molecule type" value="Genomic_DNA"/>
</dbReference>
<name>A0ABP8M4I8_9BACT</name>
<keyword evidence="2" id="KW-0808">Transferase</keyword>
<dbReference type="PANTHER" id="PTHR11927:SF9">
    <property type="entry name" value="L-FUCOSYLTRANSFERASE"/>
    <property type="match status" value="1"/>
</dbReference>
<evidence type="ECO:0000256" key="2">
    <source>
        <dbReference type="ARBA" id="ARBA00022679"/>
    </source>
</evidence>
<evidence type="ECO:0000256" key="1">
    <source>
        <dbReference type="ARBA" id="ARBA00022676"/>
    </source>
</evidence>
<evidence type="ECO:0000313" key="4">
    <source>
        <dbReference type="Proteomes" id="UP001501508"/>
    </source>
</evidence>
<dbReference type="PANTHER" id="PTHR11927">
    <property type="entry name" value="GALACTOSIDE 2-L-FUCOSYLTRANSFERASE"/>
    <property type="match status" value="1"/>
</dbReference>